<dbReference type="AlphaFoldDB" id="A0A1F5ZU49"/>
<protein>
    <recommendedName>
        <fullName evidence="2">Peptidase S24/S26A/S26B/S26C domain-containing protein</fullName>
    </recommendedName>
</protein>
<dbReference type="Pfam" id="PF14907">
    <property type="entry name" value="NTP_transf_5"/>
    <property type="match status" value="1"/>
</dbReference>
<dbReference type="SUPFAM" id="SSF51306">
    <property type="entry name" value="LexA/Signal peptidase"/>
    <property type="match status" value="1"/>
</dbReference>
<feature type="domain" description="Peptidase S24/S26A/S26B/S26C" evidence="2">
    <location>
        <begin position="6"/>
        <end position="70"/>
    </location>
</feature>
<gene>
    <name evidence="3" type="ORF">A3D78_05920</name>
</gene>
<keyword evidence="1" id="KW-0472">Membrane</keyword>
<accession>A0A1F5ZU49</accession>
<dbReference type="EMBL" id="MFJM01000068">
    <property type="protein sequence ID" value="OGG15864.1"/>
    <property type="molecule type" value="Genomic_DNA"/>
</dbReference>
<dbReference type="Proteomes" id="UP000176253">
    <property type="component" value="Unassembled WGS sequence"/>
</dbReference>
<comment type="caution">
    <text evidence="3">The sequence shown here is derived from an EMBL/GenBank/DDBJ whole genome shotgun (WGS) entry which is preliminary data.</text>
</comment>
<feature type="transmembrane region" description="Helical" evidence="1">
    <location>
        <begin position="391"/>
        <end position="412"/>
    </location>
</feature>
<name>A0A1F5ZU49_9BACT</name>
<dbReference type="CDD" id="cd06462">
    <property type="entry name" value="Peptidase_S24_S26"/>
    <property type="match status" value="1"/>
</dbReference>
<dbReference type="InterPro" id="IPR039498">
    <property type="entry name" value="NTP_transf_5"/>
</dbReference>
<dbReference type="Gene3D" id="2.10.109.10">
    <property type="entry name" value="Umud Fragment, subunit A"/>
    <property type="match status" value="1"/>
</dbReference>
<evidence type="ECO:0000313" key="3">
    <source>
        <dbReference type="EMBL" id="OGG15864.1"/>
    </source>
</evidence>
<organism evidence="3 4">
    <name type="scientific">Candidatus Gottesmanbacteria bacterium RIFCSPHIGHO2_02_FULL_39_14</name>
    <dbReference type="NCBI Taxonomy" id="1798383"/>
    <lineage>
        <taxon>Bacteria</taxon>
        <taxon>Candidatus Gottesmaniibacteriota</taxon>
    </lineage>
</organism>
<keyword evidence="1" id="KW-1133">Transmembrane helix</keyword>
<reference evidence="3 4" key="1">
    <citation type="journal article" date="2016" name="Nat. Commun.">
        <title>Thousands of microbial genomes shed light on interconnected biogeochemical processes in an aquifer system.</title>
        <authorList>
            <person name="Anantharaman K."/>
            <person name="Brown C.T."/>
            <person name="Hug L.A."/>
            <person name="Sharon I."/>
            <person name="Castelle C.J."/>
            <person name="Probst A.J."/>
            <person name="Thomas B.C."/>
            <person name="Singh A."/>
            <person name="Wilkins M.J."/>
            <person name="Karaoz U."/>
            <person name="Brodie E.L."/>
            <person name="Williams K.H."/>
            <person name="Hubbard S.S."/>
            <person name="Banfield J.F."/>
        </authorList>
    </citation>
    <scope>NUCLEOTIDE SEQUENCE [LARGE SCALE GENOMIC DNA]</scope>
</reference>
<dbReference type="Pfam" id="PF00717">
    <property type="entry name" value="Peptidase_S24"/>
    <property type="match status" value="1"/>
</dbReference>
<proteinExistence type="predicted"/>
<evidence type="ECO:0000313" key="4">
    <source>
        <dbReference type="Proteomes" id="UP000176253"/>
    </source>
</evidence>
<sequence>MQYRLLKNLIRKRSFSLKADGSSMLPIIRPGDILHIKKTAFQNVKEGDLIMAEKKKQFMVHRIIYKSKQYLITKGDHNLKSDGRILPQNVHAALTHLTRNGQLLRAEDYYLVQAGSYLKELAKISRVFDRQNLDYVFLKGLPVYLFLQKNLPMRLYADCDLLISPKDYPAALVALEKIGFHPVESSYSPIFKFLKKLPTEKVFIKKTSSFPVVLDIHLEPVFLMNQISGLDALYPQKQINLLTELFLEQKRVFIYKNIKFNLLSANHQLLYLALHFFHHSFSGFYRLALIRSASLKLIGDWQELVNLILEYRLENFVYPSFLLLEKYYPQSLHSGFLNKIKPAGNKIKLIKKITSGKLMESETDQITAGRKRFTNIFFLSPQPLAKKLSVIFYPSVINSVMFVLYKATVNLLRLTYRKIPFFFKT</sequence>
<keyword evidence="1" id="KW-0812">Transmembrane</keyword>
<dbReference type="InterPro" id="IPR036286">
    <property type="entry name" value="LexA/Signal_pep-like_sf"/>
</dbReference>
<evidence type="ECO:0000259" key="2">
    <source>
        <dbReference type="Pfam" id="PF00717"/>
    </source>
</evidence>
<evidence type="ECO:0000256" key="1">
    <source>
        <dbReference type="SAM" id="Phobius"/>
    </source>
</evidence>
<dbReference type="InterPro" id="IPR015927">
    <property type="entry name" value="Peptidase_S24_S26A/B/C"/>
</dbReference>